<evidence type="ECO:0000313" key="2">
    <source>
        <dbReference type="EMBL" id="AAA85225.1"/>
    </source>
</evidence>
<feature type="region of interest" description="Disordered" evidence="1">
    <location>
        <begin position="1"/>
        <end position="53"/>
    </location>
</feature>
<accession>Q53864</accession>
<evidence type="ECO:0000256" key="1">
    <source>
        <dbReference type="SAM" id="MobiDB-lite"/>
    </source>
</evidence>
<reference evidence="2" key="1">
    <citation type="submission" date="1995-08" db="EMBL/GenBank/DDBJ databases">
        <title>Streptomyces coelicolor truncated bldB orfX.</title>
        <authorList>
            <person name="Harasym M."/>
            <person name="Bernan V."/>
            <person name="Ally D."/>
            <person name="Piret J."/>
        </authorList>
    </citation>
    <scope>NUCLEOTIDE SEQUENCE</scope>
</reference>
<dbReference type="AlphaFoldDB" id="Q53864"/>
<sequence length="71" mass="7816">MSVDYSDQDLTDPHVAHGCEQPGDVAQRRRGHDSGGLAGRRGQGVRLRSARVNQHLKKLQDNLVDPRRGCA</sequence>
<organism evidence="2">
    <name type="scientific">Streptomyces coelicolor</name>
    <dbReference type="NCBI Taxonomy" id="1902"/>
    <lineage>
        <taxon>Bacteria</taxon>
        <taxon>Bacillati</taxon>
        <taxon>Actinomycetota</taxon>
        <taxon>Actinomycetes</taxon>
        <taxon>Kitasatosporales</taxon>
        <taxon>Streptomycetaceae</taxon>
        <taxon>Streptomyces</taxon>
        <taxon>Streptomyces albidoflavus group</taxon>
    </lineage>
</organism>
<protein>
    <submittedName>
        <fullName evidence="2">Truncated orfX near bldB</fullName>
    </submittedName>
</protein>
<proteinExistence type="predicted"/>
<dbReference type="EMBL" id="U33195">
    <property type="protein sequence ID" value="AAA85225.1"/>
    <property type="molecule type" value="Genomic_DNA"/>
</dbReference>
<name>Q53864_STRCH</name>
<dbReference type="PIR" id="T42025">
    <property type="entry name" value="T42025"/>
</dbReference>
<feature type="compositionally biased region" description="Acidic residues" evidence="1">
    <location>
        <begin position="1"/>
        <end position="10"/>
    </location>
</feature>